<gene>
    <name evidence="1" type="ORF">CEXT_541981</name>
</gene>
<sequence length="125" mass="14412">MENLLFGAKEGTGSIGSFRSAELPGTSIWQRAQELDNSRTSIFSRKKNPRVIVEKQMQPHRVVTGGIEDHSSKKSVEQTIVVNGARYRYIIIQFFVPKLQDMYVVSISHTAREIINYCMNRFLFW</sequence>
<name>A0AAV4NJ41_CAEEX</name>
<evidence type="ECO:0000313" key="2">
    <source>
        <dbReference type="Proteomes" id="UP001054945"/>
    </source>
</evidence>
<reference evidence="1 2" key="1">
    <citation type="submission" date="2021-06" db="EMBL/GenBank/DDBJ databases">
        <title>Caerostris extrusa draft genome.</title>
        <authorList>
            <person name="Kono N."/>
            <person name="Arakawa K."/>
        </authorList>
    </citation>
    <scope>NUCLEOTIDE SEQUENCE [LARGE SCALE GENOMIC DNA]</scope>
</reference>
<accession>A0AAV4NJ41</accession>
<keyword evidence="2" id="KW-1185">Reference proteome</keyword>
<proteinExistence type="predicted"/>
<dbReference type="EMBL" id="BPLR01003337">
    <property type="protein sequence ID" value="GIX83489.1"/>
    <property type="molecule type" value="Genomic_DNA"/>
</dbReference>
<evidence type="ECO:0000313" key="1">
    <source>
        <dbReference type="EMBL" id="GIX83489.1"/>
    </source>
</evidence>
<dbReference type="Proteomes" id="UP001054945">
    <property type="component" value="Unassembled WGS sequence"/>
</dbReference>
<dbReference type="AlphaFoldDB" id="A0AAV4NJ41"/>
<protein>
    <submittedName>
        <fullName evidence="1">Uncharacterized protein</fullName>
    </submittedName>
</protein>
<comment type="caution">
    <text evidence="1">The sequence shown here is derived from an EMBL/GenBank/DDBJ whole genome shotgun (WGS) entry which is preliminary data.</text>
</comment>
<organism evidence="1 2">
    <name type="scientific">Caerostris extrusa</name>
    <name type="common">Bark spider</name>
    <name type="synonym">Caerostris bankana</name>
    <dbReference type="NCBI Taxonomy" id="172846"/>
    <lineage>
        <taxon>Eukaryota</taxon>
        <taxon>Metazoa</taxon>
        <taxon>Ecdysozoa</taxon>
        <taxon>Arthropoda</taxon>
        <taxon>Chelicerata</taxon>
        <taxon>Arachnida</taxon>
        <taxon>Araneae</taxon>
        <taxon>Araneomorphae</taxon>
        <taxon>Entelegynae</taxon>
        <taxon>Araneoidea</taxon>
        <taxon>Araneidae</taxon>
        <taxon>Caerostris</taxon>
    </lineage>
</organism>